<feature type="non-terminal residue" evidence="1">
    <location>
        <position position="130"/>
    </location>
</feature>
<dbReference type="STRING" id="1314778.A0A5C3NL27"/>
<dbReference type="AlphaFoldDB" id="A0A5C3NL27"/>
<gene>
    <name evidence="1" type="ORF">K466DRAFT_607538</name>
</gene>
<name>A0A5C3NL27_9APHY</name>
<organism evidence="1 2">
    <name type="scientific">Polyporus arcularius HHB13444</name>
    <dbReference type="NCBI Taxonomy" id="1314778"/>
    <lineage>
        <taxon>Eukaryota</taxon>
        <taxon>Fungi</taxon>
        <taxon>Dikarya</taxon>
        <taxon>Basidiomycota</taxon>
        <taxon>Agaricomycotina</taxon>
        <taxon>Agaricomycetes</taxon>
        <taxon>Polyporales</taxon>
        <taxon>Polyporaceae</taxon>
        <taxon>Polyporus</taxon>
    </lineage>
</organism>
<evidence type="ECO:0000313" key="2">
    <source>
        <dbReference type="Proteomes" id="UP000308197"/>
    </source>
</evidence>
<dbReference type="EMBL" id="ML213002">
    <property type="protein sequence ID" value="TFK77915.1"/>
    <property type="molecule type" value="Genomic_DNA"/>
</dbReference>
<proteinExistence type="predicted"/>
<dbReference type="Proteomes" id="UP000308197">
    <property type="component" value="Unassembled WGS sequence"/>
</dbReference>
<keyword evidence="2" id="KW-1185">Reference proteome</keyword>
<accession>A0A5C3NL27</accession>
<protein>
    <submittedName>
        <fullName evidence="1">Uncharacterized protein</fullName>
    </submittedName>
</protein>
<reference evidence="1 2" key="1">
    <citation type="journal article" date="2019" name="Nat. Ecol. Evol.">
        <title>Megaphylogeny resolves global patterns of mushroom evolution.</title>
        <authorList>
            <person name="Varga T."/>
            <person name="Krizsan K."/>
            <person name="Foldi C."/>
            <person name="Dima B."/>
            <person name="Sanchez-Garcia M."/>
            <person name="Sanchez-Ramirez S."/>
            <person name="Szollosi G.J."/>
            <person name="Szarkandi J.G."/>
            <person name="Papp V."/>
            <person name="Albert L."/>
            <person name="Andreopoulos W."/>
            <person name="Angelini C."/>
            <person name="Antonin V."/>
            <person name="Barry K.W."/>
            <person name="Bougher N.L."/>
            <person name="Buchanan P."/>
            <person name="Buyck B."/>
            <person name="Bense V."/>
            <person name="Catcheside P."/>
            <person name="Chovatia M."/>
            <person name="Cooper J."/>
            <person name="Damon W."/>
            <person name="Desjardin D."/>
            <person name="Finy P."/>
            <person name="Geml J."/>
            <person name="Haridas S."/>
            <person name="Hughes K."/>
            <person name="Justo A."/>
            <person name="Karasinski D."/>
            <person name="Kautmanova I."/>
            <person name="Kiss B."/>
            <person name="Kocsube S."/>
            <person name="Kotiranta H."/>
            <person name="LaButti K.M."/>
            <person name="Lechner B.E."/>
            <person name="Liimatainen K."/>
            <person name="Lipzen A."/>
            <person name="Lukacs Z."/>
            <person name="Mihaltcheva S."/>
            <person name="Morgado L.N."/>
            <person name="Niskanen T."/>
            <person name="Noordeloos M.E."/>
            <person name="Ohm R.A."/>
            <person name="Ortiz-Santana B."/>
            <person name="Ovrebo C."/>
            <person name="Racz N."/>
            <person name="Riley R."/>
            <person name="Savchenko A."/>
            <person name="Shiryaev A."/>
            <person name="Soop K."/>
            <person name="Spirin V."/>
            <person name="Szebenyi C."/>
            <person name="Tomsovsky M."/>
            <person name="Tulloss R.E."/>
            <person name="Uehling J."/>
            <person name="Grigoriev I.V."/>
            <person name="Vagvolgyi C."/>
            <person name="Papp T."/>
            <person name="Martin F.M."/>
            <person name="Miettinen O."/>
            <person name="Hibbett D.S."/>
            <person name="Nagy L.G."/>
        </authorList>
    </citation>
    <scope>NUCLEOTIDE SEQUENCE [LARGE SCALE GENOMIC DNA]</scope>
    <source>
        <strain evidence="1 2">HHB13444</strain>
    </source>
</reference>
<sequence>MDQLTLEALVKWKEYRYRPVEIPFADAVRSLGTPDELVEARQSTTRKSDWVLCRPGTSAPAIFVYAGVFSEADPYETGNLVWGKAPAPDCLDEGRIARYTGFKAAYSYAIETYSDKEIWGLQTLMDTYMQ</sequence>
<evidence type="ECO:0000313" key="1">
    <source>
        <dbReference type="EMBL" id="TFK77915.1"/>
    </source>
</evidence>
<dbReference type="InParanoid" id="A0A5C3NL27"/>